<accession>A0A0A8ZW30</accession>
<protein>
    <submittedName>
        <fullName evidence="1">Uncharacterized protein</fullName>
    </submittedName>
</protein>
<dbReference type="AlphaFoldDB" id="A0A0A8ZW30"/>
<dbReference type="EMBL" id="GBRH01255962">
    <property type="protein sequence ID" value="JAD41933.1"/>
    <property type="molecule type" value="Transcribed_RNA"/>
</dbReference>
<organism evidence="1">
    <name type="scientific">Arundo donax</name>
    <name type="common">Giant reed</name>
    <name type="synonym">Donax arundinaceus</name>
    <dbReference type="NCBI Taxonomy" id="35708"/>
    <lineage>
        <taxon>Eukaryota</taxon>
        <taxon>Viridiplantae</taxon>
        <taxon>Streptophyta</taxon>
        <taxon>Embryophyta</taxon>
        <taxon>Tracheophyta</taxon>
        <taxon>Spermatophyta</taxon>
        <taxon>Magnoliopsida</taxon>
        <taxon>Liliopsida</taxon>
        <taxon>Poales</taxon>
        <taxon>Poaceae</taxon>
        <taxon>PACMAD clade</taxon>
        <taxon>Arundinoideae</taxon>
        <taxon>Arundineae</taxon>
        <taxon>Arundo</taxon>
    </lineage>
</organism>
<reference evidence="1" key="1">
    <citation type="submission" date="2014-09" db="EMBL/GenBank/DDBJ databases">
        <authorList>
            <person name="Magalhaes I.L.F."/>
            <person name="Oliveira U."/>
            <person name="Santos F.R."/>
            <person name="Vidigal T.H.D.A."/>
            <person name="Brescovit A.D."/>
            <person name="Santos A.J."/>
        </authorList>
    </citation>
    <scope>NUCLEOTIDE SEQUENCE</scope>
    <source>
        <tissue evidence="1">Shoot tissue taken approximately 20 cm above the soil surface</tissue>
    </source>
</reference>
<evidence type="ECO:0000313" key="1">
    <source>
        <dbReference type="EMBL" id="JAD41933.1"/>
    </source>
</evidence>
<proteinExistence type="predicted"/>
<reference evidence="1" key="2">
    <citation type="journal article" date="2015" name="Data Brief">
        <title>Shoot transcriptome of the giant reed, Arundo donax.</title>
        <authorList>
            <person name="Barrero R.A."/>
            <person name="Guerrero F.D."/>
            <person name="Moolhuijzen P."/>
            <person name="Goolsby J.A."/>
            <person name="Tidwell J."/>
            <person name="Bellgard S.E."/>
            <person name="Bellgard M.I."/>
        </authorList>
    </citation>
    <scope>NUCLEOTIDE SEQUENCE</scope>
    <source>
        <tissue evidence="1">Shoot tissue taken approximately 20 cm above the soil surface</tissue>
    </source>
</reference>
<sequence>MMQLGFSMNERTMFSMSCTILSGCPSTATLVSPGRSIRVRLTTFGEYMLK</sequence>
<name>A0A0A8ZW30_ARUDO</name>